<evidence type="ECO:0000313" key="1">
    <source>
        <dbReference type="EMBL" id="KII66726.1"/>
    </source>
</evidence>
<reference evidence="1 2" key="1">
    <citation type="journal article" date="2014" name="Genome Biol. Evol.">
        <title>The genome of the myxosporean Thelohanellus kitauei shows adaptations to nutrient acquisition within its fish host.</title>
        <authorList>
            <person name="Yang Y."/>
            <person name="Xiong J."/>
            <person name="Zhou Z."/>
            <person name="Huo F."/>
            <person name="Miao W."/>
            <person name="Ran C."/>
            <person name="Liu Y."/>
            <person name="Zhang J."/>
            <person name="Feng J."/>
            <person name="Wang M."/>
            <person name="Wang M."/>
            <person name="Wang L."/>
            <person name="Yao B."/>
        </authorList>
    </citation>
    <scope>NUCLEOTIDE SEQUENCE [LARGE SCALE GENOMIC DNA]</scope>
    <source>
        <strain evidence="1">Wuqing</strain>
    </source>
</reference>
<dbReference type="Proteomes" id="UP000031668">
    <property type="component" value="Unassembled WGS sequence"/>
</dbReference>
<sequence length="152" mass="17648">MPVRTSNVLDENLRSMDEYITNSKSMWISDGDMNVDGYKAKKTVFFDVVDFIFKKDDVLNDYKARSFVKIFLKFIKNKDINKHFQGSLNWPRTHSIELTLITLIYRIPSRNRTYSIDDDDNLIEIFLNDHIGECDGLSKIPLICEQNSSGPS</sequence>
<name>A0A0C2MI09_THEKT</name>
<proteinExistence type="predicted"/>
<dbReference type="AlphaFoldDB" id="A0A0C2MI09"/>
<keyword evidence="2" id="KW-1185">Reference proteome</keyword>
<organism evidence="1 2">
    <name type="scientific">Thelohanellus kitauei</name>
    <name type="common">Myxosporean</name>
    <dbReference type="NCBI Taxonomy" id="669202"/>
    <lineage>
        <taxon>Eukaryota</taxon>
        <taxon>Metazoa</taxon>
        <taxon>Cnidaria</taxon>
        <taxon>Myxozoa</taxon>
        <taxon>Myxosporea</taxon>
        <taxon>Bivalvulida</taxon>
        <taxon>Platysporina</taxon>
        <taxon>Myxobolidae</taxon>
        <taxon>Thelohanellus</taxon>
    </lineage>
</organism>
<gene>
    <name evidence="1" type="ORF">RF11_15119</name>
</gene>
<accession>A0A0C2MI09</accession>
<protein>
    <submittedName>
        <fullName evidence="1">Uncharacterized protein</fullName>
    </submittedName>
</protein>
<evidence type="ECO:0000313" key="2">
    <source>
        <dbReference type="Proteomes" id="UP000031668"/>
    </source>
</evidence>
<dbReference type="EMBL" id="JWZT01003464">
    <property type="protein sequence ID" value="KII66726.1"/>
    <property type="molecule type" value="Genomic_DNA"/>
</dbReference>
<comment type="caution">
    <text evidence="1">The sequence shown here is derived from an EMBL/GenBank/DDBJ whole genome shotgun (WGS) entry which is preliminary data.</text>
</comment>